<feature type="domain" description="Serine aminopeptidase S33" evidence="1">
    <location>
        <begin position="139"/>
        <end position="253"/>
    </location>
</feature>
<reference evidence="3" key="1">
    <citation type="submission" date="2020-10" db="EMBL/GenBank/DDBJ databases">
        <title>Sequencing the genomes of 1000 actinobacteria strains.</title>
        <authorList>
            <person name="Klenk H.-P."/>
        </authorList>
    </citation>
    <scope>NUCLEOTIDE SEQUENCE</scope>
    <source>
        <strain evidence="3">DSM 46832</strain>
    </source>
</reference>
<feature type="domain" description="BCE-2095-like N-terminal" evidence="2">
    <location>
        <begin position="31"/>
        <end position="124"/>
    </location>
</feature>
<proteinExistence type="predicted"/>
<evidence type="ECO:0000313" key="4">
    <source>
        <dbReference type="Proteomes" id="UP000649753"/>
    </source>
</evidence>
<dbReference type="AlphaFoldDB" id="A0A927MAK7"/>
<dbReference type="InterPro" id="IPR054527">
    <property type="entry name" value="BCE_2095-like_N"/>
</dbReference>
<sequence length="338" mass="35544">MIGIPFDGPEKIRPVANDRARYRAMEDRIFAHYRAGRHAEGAALARTAYADLPDWRADLAHMAACLLVKDGRPAEAYAEMAAALAAGAWWHRRILVEDDDLAPLRELPDFAELVATAHDRAVAAASQARPPLVRRPLGEPVGVLVALHGAGEDADDAAGAWASAVDVGWLLLAVESTQRNTPTYRSWPEHEVAVRDVEAALANLTPAERALPLVSAGFSAGGRVAIRWALAGPAVAFIAMAPAIDSEQVDASLAGAAVRRELSGHVVLGSEDGDVRDGALAAVATSREIGLVCVLDEVAGLGHAFPENFADRLPKLLASARNKGKEAGAPSAPVKSAD</sequence>
<dbReference type="InterPro" id="IPR029058">
    <property type="entry name" value="AB_hydrolase_fold"/>
</dbReference>
<dbReference type="EMBL" id="JADBEB010000001">
    <property type="protein sequence ID" value="MBE1490959.1"/>
    <property type="molecule type" value="Genomic_DNA"/>
</dbReference>
<dbReference type="Pfam" id="PF22316">
    <property type="entry name" value="ABhydrolase-like_N"/>
    <property type="match status" value="1"/>
</dbReference>
<name>A0A927MAK7_9ACTN</name>
<evidence type="ECO:0000259" key="2">
    <source>
        <dbReference type="Pfam" id="PF22316"/>
    </source>
</evidence>
<accession>A0A927MAK7</accession>
<keyword evidence="4" id="KW-1185">Reference proteome</keyword>
<gene>
    <name evidence="3" type="ORF">H4W31_006597</name>
</gene>
<evidence type="ECO:0000313" key="3">
    <source>
        <dbReference type="EMBL" id="MBE1490959.1"/>
    </source>
</evidence>
<dbReference type="SUPFAM" id="SSF53474">
    <property type="entry name" value="alpha/beta-Hydrolases"/>
    <property type="match status" value="1"/>
</dbReference>
<comment type="caution">
    <text evidence="3">The sequence shown here is derived from an EMBL/GenBank/DDBJ whole genome shotgun (WGS) entry which is preliminary data.</text>
</comment>
<dbReference type="Gene3D" id="3.40.50.1820">
    <property type="entry name" value="alpha/beta hydrolase"/>
    <property type="match status" value="1"/>
</dbReference>
<protein>
    <submittedName>
        <fullName evidence="3">Esterase</fullName>
    </submittedName>
</protein>
<organism evidence="3 4">
    <name type="scientific">Plantactinospora soyae</name>
    <dbReference type="NCBI Taxonomy" id="1544732"/>
    <lineage>
        <taxon>Bacteria</taxon>
        <taxon>Bacillati</taxon>
        <taxon>Actinomycetota</taxon>
        <taxon>Actinomycetes</taxon>
        <taxon>Micromonosporales</taxon>
        <taxon>Micromonosporaceae</taxon>
        <taxon>Plantactinospora</taxon>
    </lineage>
</organism>
<dbReference type="Proteomes" id="UP000649753">
    <property type="component" value="Unassembled WGS sequence"/>
</dbReference>
<dbReference type="Pfam" id="PF12146">
    <property type="entry name" value="Hydrolase_4"/>
    <property type="match status" value="1"/>
</dbReference>
<dbReference type="InterPro" id="IPR022742">
    <property type="entry name" value="Hydrolase_4"/>
</dbReference>
<evidence type="ECO:0000259" key="1">
    <source>
        <dbReference type="Pfam" id="PF12146"/>
    </source>
</evidence>